<reference evidence="8" key="1">
    <citation type="journal article" date="2019" name="Int. J. Syst. Evol. Microbiol.">
        <title>The Global Catalogue of Microorganisms (GCM) 10K type strain sequencing project: providing services to taxonomists for standard genome sequencing and annotation.</title>
        <authorList>
            <consortium name="The Broad Institute Genomics Platform"/>
            <consortium name="The Broad Institute Genome Sequencing Center for Infectious Disease"/>
            <person name="Wu L."/>
            <person name="Ma J."/>
        </authorList>
    </citation>
    <scope>NUCLEOTIDE SEQUENCE [LARGE SCALE GENOMIC DNA]</scope>
    <source>
        <strain evidence="8">CGMCC 1.16225</strain>
    </source>
</reference>
<proteinExistence type="predicted"/>
<dbReference type="InterPro" id="IPR001851">
    <property type="entry name" value="ABC_transp_permease"/>
</dbReference>
<dbReference type="PANTHER" id="PTHR30482">
    <property type="entry name" value="HIGH-AFFINITY BRANCHED-CHAIN AMINO ACID TRANSPORT SYSTEM PERMEASE"/>
    <property type="match status" value="1"/>
</dbReference>
<evidence type="ECO:0000256" key="4">
    <source>
        <dbReference type="ARBA" id="ARBA00022989"/>
    </source>
</evidence>
<feature type="transmembrane region" description="Helical" evidence="6">
    <location>
        <begin position="95"/>
        <end position="114"/>
    </location>
</feature>
<feature type="transmembrane region" description="Helical" evidence="6">
    <location>
        <begin position="168"/>
        <end position="188"/>
    </location>
</feature>
<keyword evidence="3 6" id="KW-0812">Transmembrane</keyword>
<feature type="transmembrane region" description="Helical" evidence="6">
    <location>
        <begin position="257"/>
        <end position="282"/>
    </location>
</feature>
<gene>
    <name evidence="7" type="ORF">ACFSOZ_16685</name>
</gene>
<dbReference type="RefSeq" id="WP_095090220.1">
    <property type="nucleotide sequence ID" value="NZ_JBHUGZ010000012.1"/>
</dbReference>
<accession>A0ABW4UCL6</accession>
<name>A0ABW4UCL6_9HYPH</name>
<comment type="caution">
    <text evidence="7">The sequence shown here is derived from an EMBL/GenBank/DDBJ whole genome shotgun (WGS) entry which is preliminary data.</text>
</comment>
<keyword evidence="4 6" id="KW-1133">Transmembrane helix</keyword>
<organism evidence="7 8">
    <name type="scientific">Mesorhizobium newzealandense</name>
    <dbReference type="NCBI Taxonomy" id="1300302"/>
    <lineage>
        <taxon>Bacteria</taxon>
        <taxon>Pseudomonadati</taxon>
        <taxon>Pseudomonadota</taxon>
        <taxon>Alphaproteobacteria</taxon>
        <taxon>Hyphomicrobiales</taxon>
        <taxon>Phyllobacteriaceae</taxon>
        <taxon>Mesorhizobium</taxon>
    </lineage>
</organism>
<keyword evidence="2" id="KW-1003">Cell membrane</keyword>
<evidence type="ECO:0000256" key="3">
    <source>
        <dbReference type="ARBA" id="ARBA00022692"/>
    </source>
</evidence>
<dbReference type="InterPro" id="IPR043428">
    <property type="entry name" value="LivM-like"/>
</dbReference>
<feature type="transmembrane region" description="Helical" evidence="6">
    <location>
        <begin position="294"/>
        <end position="316"/>
    </location>
</feature>
<dbReference type="PANTHER" id="PTHR30482:SF17">
    <property type="entry name" value="ABC TRANSPORTER ATP-BINDING PROTEIN"/>
    <property type="match status" value="1"/>
</dbReference>
<dbReference type="Proteomes" id="UP001597405">
    <property type="component" value="Unassembled WGS sequence"/>
</dbReference>
<evidence type="ECO:0000256" key="2">
    <source>
        <dbReference type="ARBA" id="ARBA00022475"/>
    </source>
</evidence>
<dbReference type="EMBL" id="JBHUGZ010000012">
    <property type="protein sequence ID" value="MFD1984283.1"/>
    <property type="molecule type" value="Genomic_DNA"/>
</dbReference>
<evidence type="ECO:0000256" key="5">
    <source>
        <dbReference type="ARBA" id="ARBA00023136"/>
    </source>
</evidence>
<evidence type="ECO:0000313" key="8">
    <source>
        <dbReference type="Proteomes" id="UP001597405"/>
    </source>
</evidence>
<dbReference type="CDD" id="cd06581">
    <property type="entry name" value="TM_PBP1_LivM_like"/>
    <property type="match status" value="1"/>
</dbReference>
<dbReference type="Pfam" id="PF02653">
    <property type="entry name" value="BPD_transp_2"/>
    <property type="match status" value="1"/>
</dbReference>
<sequence length="338" mass="35838">MSTHHVTRSTMLSRFALVTAIALVVLLAAAPAWASTATLRLIGEVMIYLALASLWNLLAGYTGLVSVGQQAYVGFGGYMLFTLAIHAGMHPLAAIPAAGIAAALVSIPVAKLVFRLNGAYFAIGTWVVAEVFRLVFAQMSSLGGGSGSSLPITIMKEMAGSKAMRESLIYWAALMLGVGSVAFVYMLLRSRIGLALTAIRDSETASLSLGIAIPRIKLAVYVCVSAATAMVGSLIFLQKLRIAPDAAFSVNDWTVLVIFMVVIGGIGTIEGPIIGTILFFILREFLADLGSIYLMILGVLAIVIMVISPKGIWGLVSDRLGISLLPVGYRVETREDLR</sequence>
<protein>
    <submittedName>
        <fullName evidence="7">Branched-chain amino acid ABC transporter permease</fullName>
    </submittedName>
</protein>
<evidence type="ECO:0000256" key="6">
    <source>
        <dbReference type="SAM" id="Phobius"/>
    </source>
</evidence>
<keyword evidence="8" id="KW-1185">Reference proteome</keyword>
<feature type="transmembrane region" description="Helical" evidence="6">
    <location>
        <begin position="218"/>
        <end position="237"/>
    </location>
</feature>
<feature type="transmembrane region" description="Helical" evidence="6">
    <location>
        <begin position="71"/>
        <end position="89"/>
    </location>
</feature>
<feature type="transmembrane region" description="Helical" evidence="6">
    <location>
        <begin position="119"/>
        <end position="136"/>
    </location>
</feature>
<feature type="transmembrane region" description="Helical" evidence="6">
    <location>
        <begin position="45"/>
        <end position="64"/>
    </location>
</feature>
<evidence type="ECO:0000313" key="7">
    <source>
        <dbReference type="EMBL" id="MFD1984283.1"/>
    </source>
</evidence>
<comment type="subcellular location">
    <subcellularLocation>
        <location evidence="1">Cell membrane</location>
        <topology evidence="1">Multi-pass membrane protein</topology>
    </subcellularLocation>
</comment>
<keyword evidence="5 6" id="KW-0472">Membrane</keyword>
<evidence type="ECO:0000256" key="1">
    <source>
        <dbReference type="ARBA" id="ARBA00004651"/>
    </source>
</evidence>